<dbReference type="CDD" id="cd01949">
    <property type="entry name" value="GGDEF"/>
    <property type="match status" value="1"/>
</dbReference>
<dbReference type="Pfam" id="PF00072">
    <property type="entry name" value="Response_reg"/>
    <property type="match status" value="1"/>
</dbReference>
<dbReference type="FunFam" id="3.30.70.270:FF:000001">
    <property type="entry name" value="Diguanylate cyclase domain protein"/>
    <property type="match status" value="1"/>
</dbReference>
<comment type="catalytic activity">
    <reaction evidence="2">
        <text>2 GTP = 3',3'-c-di-GMP + 2 diphosphate</text>
        <dbReference type="Rhea" id="RHEA:24898"/>
        <dbReference type="ChEBI" id="CHEBI:33019"/>
        <dbReference type="ChEBI" id="CHEBI:37565"/>
        <dbReference type="ChEBI" id="CHEBI:58805"/>
        <dbReference type="EC" id="2.7.7.65"/>
    </reaction>
</comment>
<dbReference type="GO" id="GO:0043709">
    <property type="term" value="P:cell adhesion involved in single-species biofilm formation"/>
    <property type="evidence" value="ECO:0007669"/>
    <property type="project" value="TreeGrafter"/>
</dbReference>
<evidence type="ECO:0000256" key="2">
    <source>
        <dbReference type="ARBA" id="ARBA00034247"/>
    </source>
</evidence>
<gene>
    <name evidence="6" type="ORF">HF682_17455</name>
</gene>
<keyword evidence="3" id="KW-0597">Phosphoprotein</keyword>
<evidence type="ECO:0000313" key="7">
    <source>
        <dbReference type="Proteomes" id="UP000587991"/>
    </source>
</evidence>
<dbReference type="RefSeq" id="WP_168878624.1">
    <property type="nucleotide sequence ID" value="NZ_JABAIM010000005.1"/>
</dbReference>
<dbReference type="Gene3D" id="3.30.70.270">
    <property type="match status" value="1"/>
</dbReference>
<dbReference type="SMART" id="SM00448">
    <property type="entry name" value="REC"/>
    <property type="match status" value="1"/>
</dbReference>
<keyword evidence="7" id="KW-1185">Reference proteome</keyword>
<dbReference type="GO" id="GO:0005886">
    <property type="term" value="C:plasma membrane"/>
    <property type="evidence" value="ECO:0007669"/>
    <property type="project" value="TreeGrafter"/>
</dbReference>
<name>A0A847SIH6_9NEIS</name>
<evidence type="ECO:0000256" key="3">
    <source>
        <dbReference type="PROSITE-ProRule" id="PRU00169"/>
    </source>
</evidence>
<dbReference type="PANTHER" id="PTHR45138">
    <property type="entry name" value="REGULATORY COMPONENTS OF SENSORY TRANSDUCTION SYSTEM"/>
    <property type="match status" value="1"/>
</dbReference>
<dbReference type="EMBL" id="JABAIM010000005">
    <property type="protein sequence ID" value="NLR76959.1"/>
    <property type="molecule type" value="Genomic_DNA"/>
</dbReference>
<dbReference type="Pfam" id="PF00990">
    <property type="entry name" value="GGDEF"/>
    <property type="match status" value="1"/>
</dbReference>
<dbReference type="NCBIfam" id="TIGR00254">
    <property type="entry name" value="GGDEF"/>
    <property type="match status" value="1"/>
</dbReference>
<evidence type="ECO:0000259" key="4">
    <source>
        <dbReference type="PROSITE" id="PS50110"/>
    </source>
</evidence>
<dbReference type="GO" id="GO:1902201">
    <property type="term" value="P:negative regulation of bacterial-type flagellum-dependent cell motility"/>
    <property type="evidence" value="ECO:0007669"/>
    <property type="project" value="TreeGrafter"/>
</dbReference>
<evidence type="ECO:0000313" key="6">
    <source>
        <dbReference type="EMBL" id="NLR76959.1"/>
    </source>
</evidence>
<sequence>MSYSPLELAGKHQSVESCWESYRKRPEFEGFVEFVISLNSLTEFLQDKGLAGLTHAGQSLEQLALSLFGDDSNHPLPAEAQVEISGLMARLSQAMQQHLADVKLRQERRAVHGEAGPVADAPGFRSIWLLSKQAERWQDMLAQLGYFGMKASSHHYHELPPVMDDMPMLLLDATGCELEEWQHRLAALRAQLPACRIIGLSMRAEFNLLQSSLAGGCDICLLEDTPVDQIVARLLELGEPVDLEPFRILIVEDSLTATKLVQRALDERQISTQAIQDPKQVLHALHQFNPELILMDMHMPGCTGVEATRIIRQDNHYLSIPIVYLSGETDVALQVEALRLGGDLFLTKPFNPVFLNAIVKSKVERYRALRRSMYHDSLTGLLNHTSTKTSLEASLSSMLAQGQPMTIAMIDIDHFKRVNDTYGHPMGDQVIRSLAWLLRQRLRKTDIVGRYGGEEFVVGLPGVDAAQAQGILDRIRTDFACIRHPYRDQHFSVSFSAGAADHTISGDAEDLINAADEALYHAKREGRNRIHLARRTPNAA</sequence>
<dbReference type="EC" id="2.7.7.65" evidence="1"/>
<dbReference type="Gene3D" id="3.40.50.2300">
    <property type="match status" value="1"/>
</dbReference>
<dbReference type="SUPFAM" id="SSF55073">
    <property type="entry name" value="Nucleotide cyclase"/>
    <property type="match status" value="1"/>
</dbReference>
<dbReference type="InterPro" id="IPR050469">
    <property type="entry name" value="Diguanylate_Cyclase"/>
</dbReference>
<dbReference type="InterPro" id="IPR043128">
    <property type="entry name" value="Rev_trsase/Diguanyl_cyclase"/>
</dbReference>
<feature type="modified residue" description="4-aspartylphosphate" evidence="3">
    <location>
        <position position="296"/>
    </location>
</feature>
<feature type="domain" description="Response regulatory" evidence="4">
    <location>
        <begin position="247"/>
        <end position="363"/>
    </location>
</feature>
<dbReference type="GO" id="GO:0000160">
    <property type="term" value="P:phosphorelay signal transduction system"/>
    <property type="evidence" value="ECO:0007669"/>
    <property type="project" value="InterPro"/>
</dbReference>
<dbReference type="Proteomes" id="UP000587991">
    <property type="component" value="Unassembled WGS sequence"/>
</dbReference>
<dbReference type="AlphaFoldDB" id="A0A847SIH6"/>
<evidence type="ECO:0000256" key="1">
    <source>
        <dbReference type="ARBA" id="ARBA00012528"/>
    </source>
</evidence>
<organism evidence="6 7">
    <name type="scientific">Leeia aquatica</name>
    <dbReference type="NCBI Taxonomy" id="2725557"/>
    <lineage>
        <taxon>Bacteria</taxon>
        <taxon>Pseudomonadati</taxon>
        <taxon>Pseudomonadota</taxon>
        <taxon>Betaproteobacteria</taxon>
        <taxon>Neisseriales</taxon>
        <taxon>Leeiaceae</taxon>
        <taxon>Leeia</taxon>
    </lineage>
</organism>
<dbReference type="SUPFAM" id="SSF52172">
    <property type="entry name" value="CheY-like"/>
    <property type="match status" value="1"/>
</dbReference>
<dbReference type="InterPro" id="IPR000160">
    <property type="entry name" value="GGDEF_dom"/>
</dbReference>
<accession>A0A847SIH6</accession>
<protein>
    <recommendedName>
        <fullName evidence="1">diguanylate cyclase</fullName>
        <ecNumber evidence="1">2.7.7.65</ecNumber>
    </recommendedName>
</protein>
<dbReference type="InterPro" id="IPR001789">
    <property type="entry name" value="Sig_transdc_resp-reg_receiver"/>
</dbReference>
<dbReference type="InterPro" id="IPR029787">
    <property type="entry name" value="Nucleotide_cyclase"/>
</dbReference>
<dbReference type="PROSITE" id="PS50110">
    <property type="entry name" value="RESPONSE_REGULATORY"/>
    <property type="match status" value="1"/>
</dbReference>
<proteinExistence type="predicted"/>
<dbReference type="PROSITE" id="PS50887">
    <property type="entry name" value="GGDEF"/>
    <property type="match status" value="1"/>
</dbReference>
<feature type="domain" description="GGDEF" evidence="5">
    <location>
        <begin position="403"/>
        <end position="535"/>
    </location>
</feature>
<reference evidence="6 7" key="1">
    <citation type="submission" date="2020-04" db="EMBL/GenBank/DDBJ databases">
        <title>Draft genome of Leeia sp. IMCC25680.</title>
        <authorList>
            <person name="Song J."/>
            <person name="Cho J.-C."/>
        </authorList>
    </citation>
    <scope>NUCLEOTIDE SEQUENCE [LARGE SCALE GENOMIC DNA]</scope>
    <source>
        <strain evidence="6 7">IMCC25680</strain>
    </source>
</reference>
<dbReference type="GO" id="GO:0052621">
    <property type="term" value="F:diguanylate cyclase activity"/>
    <property type="evidence" value="ECO:0007669"/>
    <property type="project" value="UniProtKB-EC"/>
</dbReference>
<dbReference type="InterPro" id="IPR011006">
    <property type="entry name" value="CheY-like_superfamily"/>
</dbReference>
<evidence type="ECO:0000259" key="5">
    <source>
        <dbReference type="PROSITE" id="PS50887"/>
    </source>
</evidence>
<comment type="caution">
    <text evidence="6">The sequence shown here is derived from an EMBL/GenBank/DDBJ whole genome shotgun (WGS) entry which is preliminary data.</text>
</comment>
<dbReference type="SMART" id="SM00267">
    <property type="entry name" value="GGDEF"/>
    <property type="match status" value="1"/>
</dbReference>
<dbReference type="PANTHER" id="PTHR45138:SF9">
    <property type="entry name" value="DIGUANYLATE CYCLASE DGCM-RELATED"/>
    <property type="match status" value="1"/>
</dbReference>